<organism evidence="2 3">
    <name type="scientific">Pseudoleptotrichia goodfellowii</name>
    <dbReference type="NCBI Taxonomy" id="157692"/>
    <lineage>
        <taxon>Bacteria</taxon>
        <taxon>Fusobacteriati</taxon>
        <taxon>Fusobacteriota</taxon>
        <taxon>Fusobacteriia</taxon>
        <taxon>Fusobacteriales</taxon>
        <taxon>Leptotrichiaceae</taxon>
        <taxon>Pseudoleptotrichia</taxon>
    </lineage>
</organism>
<accession>A0A510JAC6</accession>
<dbReference type="STRING" id="714315.GCA_000516535_00959"/>
<feature type="transmembrane region" description="Helical" evidence="1">
    <location>
        <begin position="6"/>
        <end position="21"/>
    </location>
</feature>
<dbReference type="Proteomes" id="UP000321606">
    <property type="component" value="Chromosome"/>
</dbReference>
<keyword evidence="1" id="KW-1133">Transmembrane helix</keyword>
<dbReference type="KEGG" id="lgo:JCM16774_0968"/>
<name>A0A510JAC6_9FUSO</name>
<evidence type="ECO:0000256" key="1">
    <source>
        <dbReference type="SAM" id="Phobius"/>
    </source>
</evidence>
<proteinExistence type="predicted"/>
<reference evidence="2 3" key="1">
    <citation type="submission" date="2019-07" db="EMBL/GenBank/DDBJ databases">
        <title>Complete Genome Sequence of Leptotrichia goodfellowii Strain JCM 16774.</title>
        <authorList>
            <person name="Watanabe S."/>
            <person name="Cui L."/>
        </authorList>
    </citation>
    <scope>NUCLEOTIDE SEQUENCE [LARGE SCALE GENOMIC DNA]</scope>
    <source>
        <strain evidence="2 3">JCM16774</strain>
    </source>
</reference>
<protein>
    <submittedName>
        <fullName evidence="2">Uncharacterized protein</fullName>
    </submittedName>
</protein>
<keyword evidence="1" id="KW-0472">Membrane</keyword>
<evidence type="ECO:0000313" key="3">
    <source>
        <dbReference type="Proteomes" id="UP000321606"/>
    </source>
</evidence>
<dbReference type="RefSeq" id="WP_026737443.1">
    <property type="nucleotide sequence ID" value="NZ_AP019822.1"/>
</dbReference>
<dbReference type="EMBL" id="AP019822">
    <property type="protein sequence ID" value="BBM36036.1"/>
    <property type="molecule type" value="Genomic_DNA"/>
</dbReference>
<dbReference type="AlphaFoldDB" id="A0A510JAC6"/>
<keyword evidence="1" id="KW-0812">Transmembrane</keyword>
<sequence>MNIGLFIILYLFIYFLIRKIMKNIKLSFEKLEELGGEFIYTFLNRVFKKEIYFKLEEVKNIFFTRMVIKNDMFGNLMLYIILEDDYTVKLEKKENIIIFFASCKRNNPELYERFLRNTPMGINISAIMDKEIENYENKNRN</sequence>
<dbReference type="OrthoDB" id="80843at2"/>
<gene>
    <name evidence="2" type="ORF">JCM16774_0968</name>
</gene>
<evidence type="ECO:0000313" key="2">
    <source>
        <dbReference type="EMBL" id="BBM36036.1"/>
    </source>
</evidence>